<dbReference type="NCBIfam" id="TIGR02532">
    <property type="entry name" value="IV_pilin_GFxxxE"/>
    <property type="match status" value="1"/>
</dbReference>
<dbReference type="RefSeq" id="WP_379076864.1">
    <property type="nucleotide sequence ID" value="NZ_JBHTJW010000002.1"/>
</dbReference>
<keyword evidence="3" id="KW-1133">Transmembrane helix</keyword>
<reference evidence="5" key="1">
    <citation type="journal article" date="2019" name="Int. J. Syst. Evol. Microbiol.">
        <title>The Global Catalogue of Microorganisms (GCM) 10K type strain sequencing project: providing services to taxonomists for standard genome sequencing and annotation.</title>
        <authorList>
            <consortium name="The Broad Institute Genomics Platform"/>
            <consortium name="The Broad Institute Genome Sequencing Center for Infectious Disease"/>
            <person name="Wu L."/>
            <person name="Ma J."/>
        </authorList>
    </citation>
    <scope>NUCLEOTIDE SEQUENCE [LARGE SCALE GENOMIC DNA]</scope>
    <source>
        <strain evidence="5">CCUG 59685</strain>
    </source>
</reference>
<dbReference type="Proteomes" id="UP001597106">
    <property type="component" value="Unassembled WGS sequence"/>
</dbReference>
<dbReference type="Gene3D" id="3.30.700.10">
    <property type="entry name" value="Glycoprotein, Type 4 Pilin"/>
    <property type="match status" value="1"/>
</dbReference>
<comment type="caution">
    <text evidence="4">The sequence shown here is derived from an EMBL/GenBank/DDBJ whole genome shotgun (WGS) entry which is preliminary data.</text>
</comment>
<proteinExistence type="inferred from homology"/>
<dbReference type="SUPFAM" id="SSF54523">
    <property type="entry name" value="Pili subunits"/>
    <property type="match status" value="1"/>
</dbReference>
<dbReference type="PROSITE" id="PS00409">
    <property type="entry name" value="PROKAR_NTER_METHYL"/>
    <property type="match status" value="1"/>
</dbReference>
<name>A0ABW3GKY5_9PROT</name>
<keyword evidence="2" id="KW-0488">Methylation</keyword>
<dbReference type="InterPro" id="IPR045584">
    <property type="entry name" value="Pilin-like"/>
</dbReference>
<gene>
    <name evidence="4" type="ORF">ACFQ1T_05825</name>
</gene>
<keyword evidence="5" id="KW-1185">Reference proteome</keyword>
<evidence type="ECO:0000256" key="3">
    <source>
        <dbReference type="SAM" id="Phobius"/>
    </source>
</evidence>
<dbReference type="InterPro" id="IPR012902">
    <property type="entry name" value="N_methyl_site"/>
</dbReference>
<sequence>MKKHAQQGFTLIELMIVVAIIGILASVAIPAYSDYTKEASDGACLAEASAYSTIVYSAIALSKDIPDHNAKACKAITKPLATDKSFSAEPAKEGTGATISCDLVKGGTCTKTPKA</sequence>
<keyword evidence="3" id="KW-0812">Transmembrane</keyword>
<feature type="transmembrane region" description="Helical" evidence="3">
    <location>
        <begin position="12"/>
        <end position="32"/>
    </location>
</feature>
<comment type="similarity">
    <text evidence="1">Belongs to the N-Me-Phe pilin family.</text>
</comment>
<evidence type="ECO:0000313" key="4">
    <source>
        <dbReference type="EMBL" id="MFD0929294.1"/>
    </source>
</evidence>
<dbReference type="PANTHER" id="PTHR30093">
    <property type="entry name" value="GENERAL SECRETION PATHWAY PROTEIN G"/>
    <property type="match status" value="1"/>
</dbReference>
<protein>
    <submittedName>
        <fullName evidence="4">Prepilin-type N-terminal cleavage/methylation domain-containing protein</fullName>
    </submittedName>
</protein>
<organism evidence="4 5">
    <name type="scientific">Methylophilus glucosoxydans</name>
    <dbReference type="NCBI Taxonomy" id="752553"/>
    <lineage>
        <taxon>Bacteria</taxon>
        <taxon>Pseudomonadati</taxon>
        <taxon>Pseudomonadota</taxon>
        <taxon>Betaproteobacteria</taxon>
        <taxon>Nitrosomonadales</taxon>
        <taxon>Methylophilaceae</taxon>
        <taxon>Methylophilus</taxon>
    </lineage>
</organism>
<dbReference type="PANTHER" id="PTHR30093:SF34">
    <property type="entry name" value="PREPILIN PEPTIDASE-DEPENDENT PROTEIN D"/>
    <property type="match status" value="1"/>
</dbReference>
<evidence type="ECO:0000256" key="2">
    <source>
        <dbReference type="ARBA" id="ARBA00022481"/>
    </source>
</evidence>
<accession>A0ABW3GKY5</accession>
<evidence type="ECO:0000256" key="1">
    <source>
        <dbReference type="ARBA" id="ARBA00005233"/>
    </source>
</evidence>
<evidence type="ECO:0000313" key="5">
    <source>
        <dbReference type="Proteomes" id="UP001597106"/>
    </source>
</evidence>
<keyword evidence="3" id="KW-0472">Membrane</keyword>
<dbReference type="Pfam" id="PF07963">
    <property type="entry name" value="N_methyl"/>
    <property type="match status" value="1"/>
</dbReference>
<dbReference type="EMBL" id="JBHTJW010000002">
    <property type="protein sequence ID" value="MFD0929294.1"/>
    <property type="molecule type" value="Genomic_DNA"/>
</dbReference>